<dbReference type="GO" id="GO:0000976">
    <property type="term" value="F:transcription cis-regulatory region binding"/>
    <property type="evidence" value="ECO:0007669"/>
    <property type="project" value="TreeGrafter"/>
</dbReference>
<feature type="domain" description="Response regulatory" evidence="7">
    <location>
        <begin position="6"/>
        <end position="120"/>
    </location>
</feature>
<dbReference type="GO" id="GO:0032993">
    <property type="term" value="C:protein-DNA complex"/>
    <property type="evidence" value="ECO:0007669"/>
    <property type="project" value="TreeGrafter"/>
</dbReference>
<dbReference type="SUPFAM" id="SSF52172">
    <property type="entry name" value="CheY-like"/>
    <property type="match status" value="1"/>
</dbReference>
<feature type="modified residue" description="4-aspartylphosphate" evidence="6">
    <location>
        <position position="55"/>
    </location>
</feature>
<dbReference type="RefSeq" id="WP_151149514.1">
    <property type="nucleotide sequence ID" value="NZ_WAIE01000001.1"/>
</dbReference>
<dbReference type="Pfam" id="PF00072">
    <property type="entry name" value="Response_reg"/>
    <property type="match status" value="1"/>
</dbReference>
<evidence type="ECO:0000256" key="4">
    <source>
        <dbReference type="ARBA" id="ARBA00023125"/>
    </source>
</evidence>
<evidence type="ECO:0000256" key="2">
    <source>
        <dbReference type="ARBA" id="ARBA00023012"/>
    </source>
</evidence>
<dbReference type="InterPro" id="IPR011006">
    <property type="entry name" value="CheY-like_superfamily"/>
</dbReference>
<dbReference type="Gene3D" id="3.40.50.2300">
    <property type="match status" value="1"/>
</dbReference>
<dbReference type="PANTHER" id="PTHR48111:SF1">
    <property type="entry name" value="TWO-COMPONENT RESPONSE REGULATOR ORR33"/>
    <property type="match status" value="1"/>
</dbReference>
<evidence type="ECO:0000259" key="7">
    <source>
        <dbReference type="PROSITE" id="PS50110"/>
    </source>
</evidence>
<evidence type="ECO:0000256" key="3">
    <source>
        <dbReference type="ARBA" id="ARBA00023015"/>
    </source>
</evidence>
<dbReference type="InterPro" id="IPR001789">
    <property type="entry name" value="Sig_transdc_resp-reg_receiver"/>
</dbReference>
<dbReference type="EMBL" id="WAIE01000001">
    <property type="protein sequence ID" value="KAB1443182.1"/>
    <property type="molecule type" value="Genomic_DNA"/>
</dbReference>
<keyword evidence="2" id="KW-0902">Two-component regulatory system</keyword>
<evidence type="ECO:0000313" key="8">
    <source>
        <dbReference type="EMBL" id="KAB1443182.1"/>
    </source>
</evidence>
<sequence length="140" mass="15727">MEQIIRVLVVDDEERFRDNLVRILNGKDMQAQGAEDGEHALVLTDDNEFDVILLDMKMPGMSGKETLRHMMHNNIDAEVIVLTGHASVSGALDMMELGAFDYLLKPASVSELLKKVRLAGEKKFLREGRIGMRDILSEES</sequence>
<gene>
    <name evidence="8" type="ORF">F8A88_02645</name>
</gene>
<dbReference type="Proteomes" id="UP000438699">
    <property type="component" value="Unassembled WGS sequence"/>
</dbReference>
<dbReference type="PANTHER" id="PTHR48111">
    <property type="entry name" value="REGULATOR OF RPOS"/>
    <property type="match status" value="1"/>
</dbReference>
<evidence type="ECO:0000313" key="9">
    <source>
        <dbReference type="Proteomes" id="UP000438699"/>
    </source>
</evidence>
<dbReference type="SMART" id="SM00448">
    <property type="entry name" value="REC"/>
    <property type="match status" value="1"/>
</dbReference>
<protein>
    <submittedName>
        <fullName evidence="8">Response regulator</fullName>
    </submittedName>
</protein>
<evidence type="ECO:0000256" key="5">
    <source>
        <dbReference type="ARBA" id="ARBA00023163"/>
    </source>
</evidence>
<keyword evidence="3" id="KW-0805">Transcription regulation</keyword>
<keyword evidence="9" id="KW-1185">Reference proteome</keyword>
<evidence type="ECO:0000256" key="6">
    <source>
        <dbReference type="PROSITE-ProRule" id="PRU00169"/>
    </source>
</evidence>
<keyword evidence="1 6" id="KW-0597">Phosphoprotein</keyword>
<keyword evidence="4" id="KW-0238">DNA-binding</keyword>
<dbReference type="OrthoDB" id="9800029at2"/>
<dbReference type="InterPro" id="IPR039420">
    <property type="entry name" value="WalR-like"/>
</dbReference>
<organism evidence="8 9">
    <name type="scientific">Pseudodesulfovibrio senegalensis</name>
    <dbReference type="NCBI Taxonomy" id="1721087"/>
    <lineage>
        <taxon>Bacteria</taxon>
        <taxon>Pseudomonadati</taxon>
        <taxon>Thermodesulfobacteriota</taxon>
        <taxon>Desulfovibrionia</taxon>
        <taxon>Desulfovibrionales</taxon>
        <taxon>Desulfovibrionaceae</taxon>
    </lineage>
</organism>
<evidence type="ECO:0000256" key="1">
    <source>
        <dbReference type="ARBA" id="ARBA00022553"/>
    </source>
</evidence>
<name>A0A6N6N4T3_9BACT</name>
<reference evidence="8 9" key="1">
    <citation type="journal article" date="2017" name="Int. J. Syst. Evol. Microbiol.">
        <title>Desulfovibrio senegalensis sp. nov., a mesophilic sulfate reducer isolated from marine sediment.</title>
        <authorList>
            <person name="Thioye A."/>
            <person name="Gam Z.B.A."/>
            <person name="Mbengue M."/>
            <person name="Cayol J.L."/>
            <person name="Joseph-Bartoli M."/>
            <person name="Toure-Kane C."/>
            <person name="Labat M."/>
        </authorList>
    </citation>
    <scope>NUCLEOTIDE SEQUENCE [LARGE SCALE GENOMIC DNA]</scope>
    <source>
        <strain evidence="8 9">DSM 101509</strain>
    </source>
</reference>
<proteinExistence type="predicted"/>
<dbReference type="GO" id="GO:0006355">
    <property type="term" value="P:regulation of DNA-templated transcription"/>
    <property type="evidence" value="ECO:0007669"/>
    <property type="project" value="TreeGrafter"/>
</dbReference>
<dbReference type="GO" id="GO:0005829">
    <property type="term" value="C:cytosol"/>
    <property type="evidence" value="ECO:0007669"/>
    <property type="project" value="TreeGrafter"/>
</dbReference>
<dbReference type="GO" id="GO:0000156">
    <property type="term" value="F:phosphorelay response regulator activity"/>
    <property type="evidence" value="ECO:0007669"/>
    <property type="project" value="TreeGrafter"/>
</dbReference>
<dbReference type="PROSITE" id="PS50110">
    <property type="entry name" value="RESPONSE_REGULATORY"/>
    <property type="match status" value="1"/>
</dbReference>
<accession>A0A6N6N4T3</accession>
<dbReference type="AlphaFoldDB" id="A0A6N6N4T3"/>
<keyword evidence="5" id="KW-0804">Transcription</keyword>
<comment type="caution">
    <text evidence="8">The sequence shown here is derived from an EMBL/GenBank/DDBJ whole genome shotgun (WGS) entry which is preliminary data.</text>
</comment>